<protein>
    <submittedName>
        <fullName evidence="1">Uncharacterized protein</fullName>
    </submittedName>
</protein>
<proteinExistence type="predicted"/>
<name>A0AAJ4W5T7_MYRPR</name>
<organism evidence="1 2">
    <name type="scientific">Myroides profundi</name>
    <dbReference type="NCBI Taxonomy" id="480520"/>
    <lineage>
        <taxon>Bacteria</taxon>
        <taxon>Pseudomonadati</taxon>
        <taxon>Bacteroidota</taxon>
        <taxon>Flavobacteriia</taxon>
        <taxon>Flavobacteriales</taxon>
        <taxon>Flavobacteriaceae</taxon>
        <taxon>Myroides</taxon>
    </lineage>
</organism>
<reference evidence="1 2" key="1">
    <citation type="submission" date="2016-10" db="EMBL/GenBank/DDBJ databases">
        <authorList>
            <person name="Varghese N."/>
            <person name="Submissions S."/>
        </authorList>
    </citation>
    <scope>NUCLEOTIDE SEQUENCE [LARGE SCALE GENOMIC DNA]</scope>
    <source>
        <strain evidence="2">DSM 19823 / KCTC 23066 / CCTCC M 208030 / D25</strain>
    </source>
</reference>
<dbReference type="KEGG" id="mpw:MPR_2586"/>
<dbReference type="AlphaFoldDB" id="A0AAJ4W5T7"/>
<evidence type="ECO:0000313" key="2">
    <source>
        <dbReference type="Proteomes" id="UP000183496"/>
    </source>
</evidence>
<dbReference type="EMBL" id="FOFY01000013">
    <property type="protein sequence ID" value="SER33152.1"/>
    <property type="molecule type" value="Genomic_DNA"/>
</dbReference>
<keyword evidence="2" id="KW-1185">Reference proteome</keyword>
<sequence>MEENKNIIIGPKDGKKGEYYLDLFTFLKQKGMLGHKYLILVICPLTGEKLKYKEIHFRREFINRVSEHLHQLDFETVSKIPTEPDNCAFRLSLRYTPSGSVFGFQIIEARTGFGGGYFGMTPAVVLLEEEGKRAVELLKPILK</sequence>
<gene>
    <name evidence="1" type="ORF">SAMN04488089_11371</name>
</gene>
<dbReference type="RefSeq" id="WP_041893163.1">
    <property type="nucleotide sequence ID" value="NZ_CP010817.1"/>
</dbReference>
<comment type="caution">
    <text evidence="1">The sequence shown here is derived from an EMBL/GenBank/DDBJ whole genome shotgun (WGS) entry which is preliminary data.</text>
</comment>
<dbReference type="Proteomes" id="UP000183496">
    <property type="component" value="Unassembled WGS sequence"/>
</dbReference>
<accession>A0AAJ4W5T7</accession>
<evidence type="ECO:0000313" key="1">
    <source>
        <dbReference type="EMBL" id="SER33152.1"/>
    </source>
</evidence>